<dbReference type="InterPro" id="IPR036565">
    <property type="entry name" value="Mur-like_cat_sf"/>
</dbReference>
<evidence type="ECO:0000256" key="1">
    <source>
        <dbReference type="ARBA" id="ARBA00008276"/>
    </source>
</evidence>
<name>T1A8Q8_9ZZZZ</name>
<evidence type="ECO:0000256" key="3">
    <source>
        <dbReference type="ARBA" id="ARBA00022741"/>
    </source>
</evidence>
<accession>T1A8Q8</accession>
<dbReference type="Pfam" id="PF08245">
    <property type="entry name" value="Mur_ligase_M"/>
    <property type="match status" value="1"/>
</dbReference>
<dbReference type="InterPro" id="IPR018109">
    <property type="entry name" value="Folylpolyglutamate_synth_CS"/>
</dbReference>
<dbReference type="GO" id="GO:0004326">
    <property type="term" value="F:tetrahydrofolylpolyglutamate synthase activity"/>
    <property type="evidence" value="ECO:0007669"/>
    <property type="project" value="InterPro"/>
</dbReference>
<evidence type="ECO:0000313" key="6">
    <source>
        <dbReference type="EMBL" id="EQD53213.1"/>
    </source>
</evidence>
<keyword evidence="4" id="KW-0067">ATP-binding</keyword>
<dbReference type="AlphaFoldDB" id="T1A8Q8"/>
<sequence>MTPTAYQRTLSKLYGRRRFGLQPGLETIRALLEGLDHPERRFPSIHITGSKGKGSVAAMAQAILTAAGRKTGLFTSPHLTRYVERIRIDGTPIGRADLVRTVDRVERIAGRLAEEGTIDREPTFFEVTTAAALDYFARARVDAAVVEVGIGGRLDATNVLDSRVGVVTTMELEHTDLLGPTLTHIAREKAGIFHPGMTGVIGQLPEEARGVVRSV</sequence>
<dbReference type="EMBL" id="AUZZ01004440">
    <property type="protein sequence ID" value="EQD53213.1"/>
    <property type="molecule type" value="Genomic_DNA"/>
</dbReference>
<dbReference type="NCBIfam" id="TIGR01499">
    <property type="entry name" value="folC"/>
    <property type="match status" value="1"/>
</dbReference>
<dbReference type="PROSITE" id="PS01012">
    <property type="entry name" value="FOLYLPOLYGLU_SYNT_2"/>
    <property type="match status" value="1"/>
</dbReference>
<dbReference type="GO" id="GO:0005737">
    <property type="term" value="C:cytoplasm"/>
    <property type="evidence" value="ECO:0007669"/>
    <property type="project" value="TreeGrafter"/>
</dbReference>
<gene>
    <name evidence="6" type="ORF">B2A_06300</name>
</gene>
<evidence type="ECO:0000259" key="5">
    <source>
        <dbReference type="Pfam" id="PF08245"/>
    </source>
</evidence>
<keyword evidence="2" id="KW-0436">Ligase</keyword>
<dbReference type="InterPro" id="IPR013221">
    <property type="entry name" value="Mur_ligase_cen"/>
</dbReference>
<dbReference type="GO" id="GO:0005524">
    <property type="term" value="F:ATP binding"/>
    <property type="evidence" value="ECO:0007669"/>
    <property type="project" value="UniProtKB-KW"/>
</dbReference>
<dbReference type="Gene3D" id="3.40.1190.10">
    <property type="entry name" value="Mur-like, catalytic domain"/>
    <property type="match status" value="1"/>
</dbReference>
<reference evidence="6" key="2">
    <citation type="journal article" date="2014" name="ISME J.">
        <title>Microbial stratification in low pH oxic and suboxic macroscopic growths along an acid mine drainage.</title>
        <authorList>
            <person name="Mendez-Garcia C."/>
            <person name="Mesa V."/>
            <person name="Sprenger R.R."/>
            <person name="Richter M."/>
            <person name="Diez M.S."/>
            <person name="Solano J."/>
            <person name="Bargiela R."/>
            <person name="Golyshina O.V."/>
            <person name="Manteca A."/>
            <person name="Ramos J.L."/>
            <person name="Gallego J.R."/>
            <person name="Llorente I."/>
            <person name="Martins Dos Santos V.A."/>
            <person name="Jensen O.N."/>
            <person name="Pelaez A.I."/>
            <person name="Sanchez J."/>
            <person name="Ferrer M."/>
        </authorList>
    </citation>
    <scope>NUCLEOTIDE SEQUENCE</scope>
</reference>
<dbReference type="InterPro" id="IPR001645">
    <property type="entry name" value="Folylpolyglutamate_synth"/>
</dbReference>
<dbReference type="GO" id="GO:0008841">
    <property type="term" value="F:dihydrofolate synthase activity"/>
    <property type="evidence" value="ECO:0007669"/>
    <property type="project" value="TreeGrafter"/>
</dbReference>
<dbReference type="SUPFAM" id="SSF53623">
    <property type="entry name" value="MurD-like peptide ligases, catalytic domain"/>
    <property type="match status" value="1"/>
</dbReference>
<comment type="similarity">
    <text evidence="1">Belongs to the folylpolyglutamate synthase family.</text>
</comment>
<comment type="caution">
    <text evidence="6">The sequence shown here is derived from an EMBL/GenBank/DDBJ whole genome shotgun (WGS) entry which is preliminary data.</text>
</comment>
<evidence type="ECO:0000256" key="2">
    <source>
        <dbReference type="ARBA" id="ARBA00022598"/>
    </source>
</evidence>
<keyword evidence="3" id="KW-0547">Nucleotide-binding</keyword>
<evidence type="ECO:0000256" key="4">
    <source>
        <dbReference type="ARBA" id="ARBA00022840"/>
    </source>
</evidence>
<protein>
    <submittedName>
        <fullName evidence="6">FolC bifunctional protein</fullName>
    </submittedName>
</protein>
<feature type="non-terminal residue" evidence="6">
    <location>
        <position position="215"/>
    </location>
</feature>
<organism evidence="6">
    <name type="scientific">mine drainage metagenome</name>
    <dbReference type="NCBI Taxonomy" id="410659"/>
    <lineage>
        <taxon>unclassified sequences</taxon>
        <taxon>metagenomes</taxon>
        <taxon>ecological metagenomes</taxon>
    </lineage>
</organism>
<proteinExistence type="inferred from homology"/>
<dbReference type="PANTHER" id="PTHR11136:SF0">
    <property type="entry name" value="DIHYDROFOLATE SYNTHETASE-RELATED"/>
    <property type="match status" value="1"/>
</dbReference>
<reference evidence="6" key="1">
    <citation type="submission" date="2013-08" db="EMBL/GenBank/DDBJ databases">
        <authorList>
            <person name="Mendez C."/>
            <person name="Richter M."/>
            <person name="Ferrer M."/>
            <person name="Sanchez J."/>
        </authorList>
    </citation>
    <scope>NUCLEOTIDE SEQUENCE</scope>
</reference>
<dbReference type="PANTHER" id="PTHR11136">
    <property type="entry name" value="FOLYLPOLYGLUTAMATE SYNTHASE-RELATED"/>
    <property type="match status" value="1"/>
</dbReference>
<feature type="domain" description="Mur ligase central" evidence="5">
    <location>
        <begin position="47"/>
        <end position="194"/>
    </location>
</feature>